<dbReference type="Gene3D" id="3.10.28.10">
    <property type="entry name" value="Homing endonucleases"/>
    <property type="match status" value="1"/>
</dbReference>
<dbReference type="InterPro" id="IPR051289">
    <property type="entry name" value="LAGLIDADG_Endonuclease"/>
</dbReference>
<dbReference type="SUPFAM" id="SSF55608">
    <property type="entry name" value="Homing endonucleases"/>
    <property type="match status" value="1"/>
</dbReference>
<dbReference type="AlphaFoldDB" id="S5U6A1"/>
<geneLocation type="mitochondrion" evidence="2"/>
<dbReference type="InterPro" id="IPR004860">
    <property type="entry name" value="LAGLIDADG_dom"/>
</dbReference>
<dbReference type="EMBL" id="KF017573">
    <property type="protein sequence ID" value="AGS44606.1"/>
    <property type="molecule type" value="Genomic_DNA"/>
</dbReference>
<organism evidence="2">
    <name type="scientific">[Candida] norvegica</name>
    <dbReference type="NCBI Taxonomy" id="49330"/>
    <lineage>
        <taxon>Eukaryota</taxon>
        <taxon>Fungi</taxon>
        <taxon>Dikarya</taxon>
        <taxon>Ascomycota</taxon>
        <taxon>Saccharomycotina</taxon>
        <taxon>Saccharomycetes</taxon>
        <taxon>Phaffomycetales</taxon>
        <taxon>Phaffomycetaceae</taxon>
        <taxon>Barnettozyma</taxon>
        <taxon>Barnettozyma/Candida clade</taxon>
    </lineage>
</organism>
<dbReference type="InterPro" id="IPR027434">
    <property type="entry name" value="Homing_endonucl"/>
</dbReference>
<dbReference type="Pfam" id="PF00961">
    <property type="entry name" value="LAGLIDADG_1"/>
    <property type="match status" value="1"/>
</dbReference>
<dbReference type="GeneID" id="16695350"/>
<evidence type="ECO:0000259" key="1">
    <source>
        <dbReference type="Pfam" id="PF00961"/>
    </source>
</evidence>
<accession>S5U6A1</accession>
<evidence type="ECO:0000313" key="2">
    <source>
        <dbReference type="EMBL" id="AGS44606.1"/>
    </source>
</evidence>
<reference evidence="2" key="1">
    <citation type="submission" date="2013-05" db="EMBL/GenBank/DDBJ databases">
        <authorList>
            <person name="Hegedusova E."/>
            <person name="Zemanova J."/>
            <person name="Brejova B."/>
            <person name="Nosek J."/>
        </authorList>
    </citation>
    <scope>NUCLEOTIDE SEQUENCE</scope>
    <source>
        <strain evidence="2">CBS 2874</strain>
    </source>
</reference>
<proteinExistence type="predicted"/>
<keyword evidence="2" id="KW-0496">Mitochondrion</keyword>
<dbReference type="RefSeq" id="YP_008475291.1">
    <property type="nucleotide sequence ID" value="NC_022175.1"/>
</dbReference>
<dbReference type="PANTHER" id="PTHR36181:SF2">
    <property type="entry name" value="INTRON-ENCODED ENDONUCLEASE AI3-RELATED"/>
    <property type="match status" value="1"/>
</dbReference>
<dbReference type="GO" id="GO:0004519">
    <property type="term" value="F:endonuclease activity"/>
    <property type="evidence" value="ECO:0007669"/>
    <property type="project" value="InterPro"/>
</dbReference>
<gene>
    <name evidence="2" type="primary">rnl-i2</name>
</gene>
<dbReference type="PANTHER" id="PTHR36181">
    <property type="entry name" value="INTRON-ENCODED ENDONUCLEASE AI3-RELATED"/>
    <property type="match status" value="1"/>
</dbReference>
<protein>
    <recommendedName>
        <fullName evidence="1">Homing endonuclease LAGLIDADG domain-containing protein</fullName>
    </recommendedName>
</protein>
<name>S5U6A1_9ASCO</name>
<feature type="domain" description="Homing endonuclease LAGLIDADG" evidence="1">
    <location>
        <begin position="19"/>
        <end position="114"/>
    </location>
</feature>
<dbReference type="GO" id="GO:0005739">
    <property type="term" value="C:mitochondrion"/>
    <property type="evidence" value="ECO:0007669"/>
    <property type="project" value="UniProtKB-ARBA"/>
</dbReference>
<sequence>MENITKESRNKNKINNNYIAGLVHADGTFTAPLIKGKNKLYINPRFILTQHIMNKDIINEIKRLLNDKGHIKYQTNNIMKYTITNIEDIIKIILPIFDKYQVRSNKYYSYLKFKLLVKIIYYEKPIYKSSLWLFTIILSRLINPNIKLSKQIRYLNKEEIKMIENKELPLDIDYKNIINKYCPELNIIIKDNNIPLNIYNNQIKIKNSQELNIDFIKGLFDSDGSNLV</sequence>